<proteinExistence type="predicted"/>
<dbReference type="InterPro" id="IPR007813">
    <property type="entry name" value="PilN"/>
</dbReference>
<accession>A0A8J7B8M1</accession>
<feature type="transmembrane region" description="Helical" evidence="2">
    <location>
        <begin position="32"/>
        <end position="57"/>
    </location>
</feature>
<evidence type="ECO:0000256" key="1">
    <source>
        <dbReference type="SAM" id="Coils"/>
    </source>
</evidence>
<name>A0A8J7B8M1_9CYAN</name>
<sequence length="268" mass="29659">MYGLDINFLKDRAPTQVGAGIKKKKKPLSPAVMTPLFVGAAIGLLFPALVAGFWLWVTLETNKVEEDLADLEGELTALEAQDRQIEELKTRIQVAQTQANDLAGVFSQIKSWSAVLQDIRDRIPQGVTIGEIQQAEVTVETPTEEGQPTPQAPIVLSVSGFSQSYNQLNDFLLALKDSEFFNDEETRLLKAELADYPIDNKPEGYEFPQVVKYELITQLSNLPSDELLKELERKGALGLATRLRAVENVEVEVNTQETTGEQPGETQS</sequence>
<dbReference type="PANTHER" id="PTHR40278">
    <property type="entry name" value="DNA UTILIZATION PROTEIN HOFN"/>
    <property type="match status" value="1"/>
</dbReference>
<feature type="coiled-coil region" evidence="1">
    <location>
        <begin position="61"/>
        <end position="105"/>
    </location>
</feature>
<evidence type="ECO:0000313" key="3">
    <source>
        <dbReference type="EMBL" id="MBE9114748.1"/>
    </source>
</evidence>
<dbReference type="RefSeq" id="WP_194027843.1">
    <property type="nucleotide sequence ID" value="NZ_JADEWZ010000003.1"/>
</dbReference>
<dbReference type="Proteomes" id="UP000654482">
    <property type="component" value="Unassembled WGS sequence"/>
</dbReference>
<keyword evidence="4" id="KW-1185">Reference proteome</keyword>
<gene>
    <name evidence="3" type="ORF">IQ249_02445</name>
</gene>
<keyword evidence="1" id="KW-0175">Coiled coil</keyword>
<dbReference type="InterPro" id="IPR052534">
    <property type="entry name" value="Extracell_DNA_Util/SecSys_Comp"/>
</dbReference>
<organism evidence="3 4">
    <name type="scientific">Lusitaniella coriacea LEGE 07157</name>
    <dbReference type="NCBI Taxonomy" id="945747"/>
    <lineage>
        <taxon>Bacteria</taxon>
        <taxon>Bacillati</taxon>
        <taxon>Cyanobacteriota</taxon>
        <taxon>Cyanophyceae</taxon>
        <taxon>Spirulinales</taxon>
        <taxon>Lusitaniellaceae</taxon>
        <taxon>Lusitaniella</taxon>
    </lineage>
</organism>
<dbReference type="EMBL" id="JADEWZ010000003">
    <property type="protein sequence ID" value="MBE9114748.1"/>
    <property type="molecule type" value="Genomic_DNA"/>
</dbReference>
<dbReference type="PANTHER" id="PTHR40278:SF1">
    <property type="entry name" value="DNA UTILIZATION PROTEIN HOFN"/>
    <property type="match status" value="1"/>
</dbReference>
<dbReference type="AlphaFoldDB" id="A0A8J7B8M1"/>
<keyword evidence="2" id="KW-0472">Membrane</keyword>
<evidence type="ECO:0000313" key="4">
    <source>
        <dbReference type="Proteomes" id="UP000654482"/>
    </source>
</evidence>
<keyword evidence="2" id="KW-1133">Transmembrane helix</keyword>
<evidence type="ECO:0000256" key="2">
    <source>
        <dbReference type="SAM" id="Phobius"/>
    </source>
</evidence>
<comment type="caution">
    <text evidence="3">The sequence shown here is derived from an EMBL/GenBank/DDBJ whole genome shotgun (WGS) entry which is preliminary data.</text>
</comment>
<keyword evidence="2" id="KW-0812">Transmembrane</keyword>
<reference evidence="3" key="1">
    <citation type="submission" date="2020-10" db="EMBL/GenBank/DDBJ databases">
        <authorList>
            <person name="Castelo-Branco R."/>
            <person name="Eusebio N."/>
            <person name="Adriana R."/>
            <person name="Vieira A."/>
            <person name="Brugerolle De Fraissinette N."/>
            <person name="Rezende De Castro R."/>
            <person name="Schneider M.P."/>
            <person name="Vasconcelos V."/>
            <person name="Leao P.N."/>
        </authorList>
    </citation>
    <scope>NUCLEOTIDE SEQUENCE</scope>
    <source>
        <strain evidence="3">LEGE 07157</strain>
    </source>
</reference>
<protein>
    <submittedName>
        <fullName evidence="3">PilN domain-containing protein</fullName>
    </submittedName>
</protein>
<dbReference type="Pfam" id="PF05137">
    <property type="entry name" value="PilN"/>
    <property type="match status" value="1"/>
</dbReference>